<dbReference type="RefSeq" id="WP_145206991.1">
    <property type="nucleotide sequence ID" value="NZ_CP036432.1"/>
</dbReference>
<feature type="transmembrane region" description="Helical" evidence="2">
    <location>
        <begin position="109"/>
        <end position="126"/>
    </location>
</feature>
<feature type="transmembrane region" description="Helical" evidence="2">
    <location>
        <begin position="70"/>
        <end position="88"/>
    </location>
</feature>
<feature type="transmembrane region" description="Helical" evidence="2">
    <location>
        <begin position="36"/>
        <end position="55"/>
    </location>
</feature>
<keyword evidence="2" id="KW-0472">Membrane</keyword>
<sequence>MANDVDESEPTDVGPMRAIDVAGFLVGRRRSIERVIASKTSLALGAALVGTAALAREYDAVSFVHQPQDLLAPLAASIFVSAIVFAVVRCFHASTTIRNPSTVAGDYRVFLSGYWMTAPLAWLYAIPIETMTDEISALRFNLTMLSVVSIWRVLLFARFVSVRYRVSWLAALSWVLAPCMAIAVVALFQQIMSMVSIMGGLRLTETQQILLDYRSNVFGIAFYGFIPTLLLGIGLAVAIRKQSDSIAIHRFRSSVLQRSTWAIPLLAFLGLTVAAASFQPARYRAARVDRMLNEGRIDEAITFMQQQGKHRFPEVWDPPPHFPTRRKPRPPISDLLSAIGRNHPDRWISDRLLVQADELLMWQFGWTQGVGDENYLRSTLYITDSKALVEMQAHFEKLVDIPASGEEQQRRARLLEIVNEAIPKAEAFENDLPVSEVTEPEPETDSQRAETE</sequence>
<feature type="region of interest" description="Disordered" evidence="1">
    <location>
        <begin position="428"/>
        <end position="452"/>
    </location>
</feature>
<name>A0ABX5XH21_9BACT</name>
<accession>A0ABX5XH21</accession>
<proteinExistence type="predicted"/>
<keyword evidence="4" id="KW-1185">Reference proteome</keyword>
<protein>
    <submittedName>
        <fullName evidence="3">Uncharacterized protein</fullName>
    </submittedName>
</protein>
<evidence type="ECO:0000313" key="3">
    <source>
        <dbReference type="EMBL" id="QDV81146.1"/>
    </source>
</evidence>
<feature type="transmembrane region" description="Helical" evidence="2">
    <location>
        <begin position="169"/>
        <end position="197"/>
    </location>
</feature>
<organism evidence="3 4">
    <name type="scientific">Stieleria magnilauensis</name>
    <dbReference type="NCBI Taxonomy" id="2527963"/>
    <lineage>
        <taxon>Bacteria</taxon>
        <taxon>Pseudomonadati</taxon>
        <taxon>Planctomycetota</taxon>
        <taxon>Planctomycetia</taxon>
        <taxon>Pirellulales</taxon>
        <taxon>Pirellulaceae</taxon>
        <taxon>Stieleria</taxon>
    </lineage>
</organism>
<reference evidence="3 4" key="1">
    <citation type="submission" date="2019-02" db="EMBL/GenBank/DDBJ databases">
        <title>Deep-cultivation of Planctomycetes and their phenomic and genomic characterization uncovers novel biology.</title>
        <authorList>
            <person name="Wiegand S."/>
            <person name="Jogler M."/>
            <person name="Boedeker C."/>
            <person name="Pinto D."/>
            <person name="Vollmers J."/>
            <person name="Rivas-Marin E."/>
            <person name="Kohn T."/>
            <person name="Peeters S.H."/>
            <person name="Heuer A."/>
            <person name="Rast P."/>
            <person name="Oberbeckmann S."/>
            <person name="Bunk B."/>
            <person name="Jeske O."/>
            <person name="Meyerdierks A."/>
            <person name="Storesund J.E."/>
            <person name="Kallscheuer N."/>
            <person name="Luecker S."/>
            <person name="Lage O.M."/>
            <person name="Pohl T."/>
            <person name="Merkel B.J."/>
            <person name="Hornburger P."/>
            <person name="Mueller R.-W."/>
            <person name="Bruemmer F."/>
            <person name="Labrenz M."/>
            <person name="Spormann A.M."/>
            <person name="Op den Camp H."/>
            <person name="Overmann J."/>
            <person name="Amann R."/>
            <person name="Jetten M.S.M."/>
            <person name="Mascher T."/>
            <person name="Medema M.H."/>
            <person name="Devos D.P."/>
            <person name="Kaster A.-K."/>
            <person name="Ovreas L."/>
            <person name="Rohde M."/>
            <person name="Galperin M.Y."/>
            <person name="Jogler C."/>
        </authorList>
    </citation>
    <scope>NUCLEOTIDE SEQUENCE [LARGE SCALE GENOMIC DNA]</scope>
    <source>
        <strain evidence="3 4">TBK1r</strain>
    </source>
</reference>
<gene>
    <name evidence="3" type="ORF">TBK1r_00610</name>
</gene>
<feature type="transmembrane region" description="Helical" evidence="2">
    <location>
        <begin position="260"/>
        <end position="278"/>
    </location>
</feature>
<evidence type="ECO:0000313" key="4">
    <source>
        <dbReference type="Proteomes" id="UP000318081"/>
    </source>
</evidence>
<dbReference type="Proteomes" id="UP000318081">
    <property type="component" value="Chromosome"/>
</dbReference>
<feature type="transmembrane region" description="Helical" evidence="2">
    <location>
        <begin position="138"/>
        <end position="157"/>
    </location>
</feature>
<keyword evidence="2" id="KW-0812">Transmembrane</keyword>
<dbReference type="EMBL" id="CP036432">
    <property type="protein sequence ID" value="QDV81146.1"/>
    <property type="molecule type" value="Genomic_DNA"/>
</dbReference>
<evidence type="ECO:0000256" key="1">
    <source>
        <dbReference type="SAM" id="MobiDB-lite"/>
    </source>
</evidence>
<evidence type="ECO:0000256" key="2">
    <source>
        <dbReference type="SAM" id="Phobius"/>
    </source>
</evidence>
<feature type="transmembrane region" description="Helical" evidence="2">
    <location>
        <begin position="217"/>
        <end position="239"/>
    </location>
</feature>
<keyword evidence="2" id="KW-1133">Transmembrane helix</keyword>